<name>A0A9P5V959_9FUNG</name>
<feature type="region of interest" description="Disordered" evidence="1">
    <location>
        <begin position="26"/>
        <end position="46"/>
    </location>
</feature>
<gene>
    <name evidence="2" type="ORF">BG015_010011</name>
</gene>
<proteinExistence type="predicted"/>
<evidence type="ECO:0000313" key="3">
    <source>
        <dbReference type="Proteomes" id="UP000748756"/>
    </source>
</evidence>
<feature type="compositionally biased region" description="Polar residues" evidence="1">
    <location>
        <begin position="32"/>
        <end position="46"/>
    </location>
</feature>
<reference evidence="2" key="1">
    <citation type="journal article" date="2020" name="Fungal Divers.">
        <title>Resolving the Mortierellaceae phylogeny through synthesis of multi-gene phylogenetics and phylogenomics.</title>
        <authorList>
            <person name="Vandepol N."/>
            <person name="Liber J."/>
            <person name="Desiro A."/>
            <person name="Na H."/>
            <person name="Kennedy M."/>
            <person name="Barry K."/>
            <person name="Grigoriev I.V."/>
            <person name="Miller A.N."/>
            <person name="O'Donnell K."/>
            <person name="Stajich J.E."/>
            <person name="Bonito G."/>
        </authorList>
    </citation>
    <scope>NUCLEOTIDE SEQUENCE</scope>
    <source>
        <strain evidence="2">NRRL 6426</strain>
    </source>
</reference>
<dbReference type="OrthoDB" id="2431410at2759"/>
<keyword evidence="3" id="KW-1185">Reference proteome</keyword>
<comment type="caution">
    <text evidence="2">The sequence shown here is derived from an EMBL/GenBank/DDBJ whole genome shotgun (WGS) entry which is preliminary data.</text>
</comment>
<organism evidence="2 3">
    <name type="scientific">Linnemannia schmuckeri</name>
    <dbReference type="NCBI Taxonomy" id="64567"/>
    <lineage>
        <taxon>Eukaryota</taxon>
        <taxon>Fungi</taxon>
        <taxon>Fungi incertae sedis</taxon>
        <taxon>Mucoromycota</taxon>
        <taxon>Mortierellomycotina</taxon>
        <taxon>Mortierellomycetes</taxon>
        <taxon>Mortierellales</taxon>
        <taxon>Mortierellaceae</taxon>
        <taxon>Linnemannia</taxon>
    </lineage>
</organism>
<sequence>MVARDTALKALKTTMQVDIPVPVPEEALPLRSSDSSDGIPSGNTIVSRVPTSTALADSTIGRLLETKMIEHHRIFLERFTQHTTAQHTNFMVSMDEHHMKSLQTFTTAQVQQNTNLQSTLAGQRR</sequence>
<dbReference type="AlphaFoldDB" id="A0A9P5V959"/>
<evidence type="ECO:0000256" key="1">
    <source>
        <dbReference type="SAM" id="MobiDB-lite"/>
    </source>
</evidence>
<accession>A0A9P5V959</accession>
<dbReference type="EMBL" id="JAAAUQ010000687">
    <property type="protein sequence ID" value="KAF9148260.1"/>
    <property type="molecule type" value="Genomic_DNA"/>
</dbReference>
<evidence type="ECO:0000313" key="2">
    <source>
        <dbReference type="EMBL" id="KAF9148260.1"/>
    </source>
</evidence>
<dbReference type="Proteomes" id="UP000748756">
    <property type="component" value="Unassembled WGS sequence"/>
</dbReference>
<protein>
    <submittedName>
        <fullName evidence="2">Uncharacterized protein</fullName>
    </submittedName>
</protein>